<reference evidence="7" key="1">
    <citation type="submission" date="2022-07" db="EMBL/GenBank/DDBJ databases">
        <title>Tahibacter sp., a new gammaproteobacterium isolated from the silt sample collected at pig farm.</title>
        <authorList>
            <person name="Chen H."/>
        </authorList>
    </citation>
    <scope>NUCLEOTIDE SEQUENCE</scope>
    <source>
        <strain evidence="7">P2K</strain>
    </source>
</reference>
<feature type="domain" description="Peptidase M24 C-terminal" evidence="6">
    <location>
        <begin position="536"/>
        <end position="595"/>
    </location>
</feature>
<comment type="caution">
    <text evidence="7">The sequence shown here is derived from an EMBL/GenBank/DDBJ whole genome shotgun (WGS) entry which is preliminary data.</text>
</comment>
<sequence length="614" mass="65172">MSIRERLRDLRAALDQHAVAAVIVPSADPHLSEYLPERWQGRRWLSGFSGSAGTLVVTADFAGLWTDSRYFEQAGQELAGSGIALMRLNSASAAEYVDWLGAQLPAGAAVAVAGEVLSLALHELLLARLRPKQISLRTDLDLVADIWTDRPPLPAAAVREHQAAFAGSGRAGRLAQVRAAMGALGAGYHLVSSLDDVAWITGLRGSDVSYNPVFLAHLLIGPEQALLFVPPGKIAPELGRALGADGIVLADYAAVRTALAAVPDGESLLLDPRRSVQALAASVGEGVRVVRAANPSQRFKALKTTAELRHIRQTMRQDGAALVRFLIWLEQALAQAQPLTELDIAAKLLELRSAQPHFVGESFATIAGYQANGALPHYRASADSHAVIRPEGLLLVDSGGQYEGGTTDVTRTVAVGPLTQEQRRDYTLVLKGMIALSRARFPRGTTGQQLDALARAPLWAEGINYGHGTGHGVGYFLNVHEGPQAIRPGGAGETAEALAEGMVTSNEPGIYRPGKHGVRIENLLATVPAGAGEFGEFLAFDTLTLCPIDTRPLLHELLSESERDWLDWYHALVEAELAPLLEPAEADWLAARCAALEPGAGSGDPGLALAGRGA</sequence>
<dbReference type="Pfam" id="PF01321">
    <property type="entry name" value="Creatinase_N"/>
    <property type="match status" value="1"/>
</dbReference>
<evidence type="ECO:0000313" key="7">
    <source>
        <dbReference type="EMBL" id="MCQ4166734.1"/>
    </source>
</evidence>
<evidence type="ECO:0000259" key="6">
    <source>
        <dbReference type="Pfam" id="PF16188"/>
    </source>
</evidence>
<dbReference type="RefSeq" id="WP_255915922.1">
    <property type="nucleotide sequence ID" value="NZ_JANFQO010000020.1"/>
</dbReference>
<dbReference type="Pfam" id="PF16188">
    <property type="entry name" value="Peptidase_M24_C"/>
    <property type="match status" value="1"/>
</dbReference>
<dbReference type="Gene3D" id="3.90.230.10">
    <property type="entry name" value="Creatinase/methionine aminopeptidase superfamily"/>
    <property type="match status" value="1"/>
</dbReference>
<accession>A0ABT1QWT7</accession>
<dbReference type="PANTHER" id="PTHR43763">
    <property type="entry name" value="XAA-PRO AMINOPEPTIDASE 1"/>
    <property type="match status" value="1"/>
</dbReference>
<dbReference type="InterPro" id="IPR050422">
    <property type="entry name" value="X-Pro_aminopeptidase_P"/>
</dbReference>
<proteinExistence type="inferred from homology"/>
<dbReference type="InterPro" id="IPR029149">
    <property type="entry name" value="Creatin/AminoP/Spt16_N"/>
</dbReference>
<keyword evidence="2" id="KW-0479">Metal-binding</keyword>
<dbReference type="Gene3D" id="3.40.350.10">
    <property type="entry name" value="Creatinase/prolidase N-terminal domain"/>
    <property type="match status" value="2"/>
</dbReference>
<dbReference type="CDD" id="cd01085">
    <property type="entry name" value="APP"/>
    <property type="match status" value="1"/>
</dbReference>
<feature type="domain" description="Peptidase M24" evidence="4">
    <location>
        <begin position="310"/>
        <end position="524"/>
    </location>
</feature>
<keyword evidence="7" id="KW-0645">Protease</keyword>
<dbReference type="SUPFAM" id="SSF53092">
    <property type="entry name" value="Creatinase/prolidase N-terminal domain"/>
    <property type="match status" value="2"/>
</dbReference>
<evidence type="ECO:0000256" key="2">
    <source>
        <dbReference type="ARBA" id="ARBA00022723"/>
    </source>
</evidence>
<name>A0ABT1QWT7_9GAMM</name>
<dbReference type="EMBL" id="JANFQO010000020">
    <property type="protein sequence ID" value="MCQ4166734.1"/>
    <property type="molecule type" value="Genomic_DNA"/>
</dbReference>
<dbReference type="InterPro" id="IPR033740">
    <property type="entry name" value="Pept_M24B"/>
</dbReference>
<keyword evidence="3" id="KW-0378">Hydrolase</keyword>
<feature type="domain" description="Creatinase N-terminal" evidence="5">
    <location>
        <begin position="6"/>
        <end position="130"/>
    </location>
</feature>
<evidence type="ECO:0000259" key="4">
    <source>
        <dbReference type="Pfam" id="PF00557"/>
    </source>
</evidence>
<dbReference type="GO" id="GO:0004177">
    <property type="term" value="F:aminopeptidase activity"/>
    <property type="evidence" value="ECO:0007669"/>
    <property type="project" value="UniProtKB-KW"/>
</dbReference>
<dbReference type="Proteomes" id="UP001165498">
    <property type="component" value="Unassembled WGS sequence"/>
</dbReference>
<keyword evidence="7" id="KW-0031">Aminopeptidase</keyword>
<dbReference type="Pfam" id="PF00557">
    <property type="entry name" value="Peptidase_M24"/>
    <property type="match status" value="1"/>
</dbReference>
<dbReference type="InterPro" id="IPR000994">
    <property type="entry name" value="Pept_M24"/>
</dbReference>
<evidence type="ECO:0000259" key="5">
    <source>
        <dbReference type="Pfam" id="PF01321"/>
    </source>
</evidence>
<keyword evidence="8" id="KW-1185">Reference proteome</keyword>
<dbReference type="PANTHER" id="PTHR43763:SF6">
    <property type="entry name" value="XAA-PRO AMINOPEPTIDASE 1"/>
    <property type="match status" value="1"/>
</dbReference>
<comment type="similarity">
    <text evidence="1">Belongs to the peptidase M24B family.</text>
</comment>
<dbReference type="InterPro" id="IPR032416">
    <property type="entry name" value="Peptidase_M24_C"/>
</dbReference>
<evidence type="ECO:0000313" key="8">
    <source>
        <dbReference type="Proteomes" id="UP001165498"/>
    </source>
</evidence>
<dbReference type="Pfam" id="PF16189">
    <property type="entry name" value="Creatinase_N_2"/>
    <property type="match status" value="1"/>
</dbReference>
<evidence type="ECO:0000256" key="3">
    <source>
        <dbReference type="ARBA" id="ARBA00022801"/>
    </source>
</evidence>
<dbReference type="InterPro" id="IPR036005">
    <property type="entry name" value="Creatinase/aminopeptidase-like"/>
</dbReference>
<dbReference type="InterPro" id="IPR000587">
    <property type="entry name" value="Creatinase_N"/>
</dbReference>
<dbReference type="SUPFAM" id="SSF55920">
    <property type="entry name" value="Creatinase/aminopeptidase"/>
    <property type="match status" value="1"/>
</dbReference>
<organism evidence="7 8">
    <name type="scientific">Tahibacter harae</name>
    <dbReference type="NCBI Taxonomy" id="2963937"/>
    <lineage>
        <taxon>Bacteria</taxon>
        <taxon>Pseudomonadati</taxon>
        <taxon>Pseudomonadota</taxon>
        <taxon>Gammaproteobacteria</taxon>
        <taxon>Lysobacterales</taxon>
        <taxon>Rhodanobacteraceae</taxon>
        <taxon>Tahibacter</taxon>
    </lineage>
</organism>
<protein>
    <submittedName>
        <fullName evidence="7">Aminopeptidase P family protein</fullName>
    </submittedName>
</protein>
<evidence type="ECO:0000256" key="1">
    <source>
        <dbReference type="ARBA" id="ARBA00008766"/>
    </source>
</evidence>
<gene>
    <name evidence="7" type="ORF">NM961_18635</name>
</gene>